<evidence type="ECO:0000313" key="3">
    <source>
        <dbReference type="EMBL" id="MEK8028401.1"/>
    </source>
</evidence>
<sequence length="503" mass="49877">MYEAHFRLQRPPFSIAPDPRALYLSEPHREALAHLGWGLRGGSGGIVLLTGEIGAGKTTLCRCLLEQAPTRCRIAYIYNPRLSVRELLQAVCEEFGLQVEAGGDGLKGPIDTLNRFLLDGHAAGQQAVLVIDEAQNLSIDLLEQLRLLTNLETSERKLLQIVLVGQPELRQMVARPELAQLAQRIVARCHLGALDERQTLAYVAHRMTVAGASGPLPFDAPALRLVHRLSAGLPRRINLLCDRALLGAWAHGRAVVDAEVVRRAAAEVIGDPAPAAGLRLSPLRAARGLGLGLGPAPGAGPGPAGGVDLDLGDGAPPGPDGAGVAGGAGAASPGIGGRRPAWAAGLAGGFAGTLCGGALLLAALSWWTGGAWPPRGGATVGGGGGGAGAVAGVAGPAGVATPPAAATALSSPADAAGTAAAAGAVGATATAARAAAAAADTAADTTADTTAVTTATGPDAPASPPPASSASGIVGAMPASALWGAPAASAAPLRSSPTATTRP</sequence>
<feature type="region of interest" description="Disordered" evidence="1">
    <location>
        <begin position="302"/>
        <end position="330"/>
    </location>
</feature>
<feature type="domain" description="AAA+ ATPase" evidence="2">
    <location>
        <begin position="43"/>
        <end position="197"/>
    </location>
</feature>
<dbReference type="PANTHER" id="PTHR35894">
    <property type="entry name" value="GENERAL SECRETION PATHWAY PROTEIN A-RELATED"/>
    <property type="match status" value="1"/>
</dbReference>
<dbReference type="InterPro" id="IPR027417">
    <property type="entry name" value="P-loop_NTPase"/>
</dbReference>
<dbReference type="SUPFAM" id="SSF52540">
    <property type="entry name" value="P-loop containing nucleoside triphosphate hydrolases"/>
    <property type="match status" value="1"/>
</dbReference>
<dbReference type="SMART" id="SM00382">
    <property type="entry name" value="AAA"/>
    <property type="match status" value="1"/>
</dbReference>
<dbReference type="EMBL" id="JBBUTF010000023">
    <property type="protein sequence ID" value="MEK8028401.1"/>
    <property type="molecule type" value="Genomic_DNA"/>
</dbReference>
<dbReference type="Gene3D" id="3.40.50.300">
    <property type="entry name" value="P-loop containing nucleotide triphosphate hydrolases"/>
    <property type="match status" value="1"/>
</dbReference>
<dbReference type="Proteomes" id="UP001368500">
    <property type="component" value="Unassembled WGS sequence"/>
</dbReference>
<organism evidence="3 4">
    <name type="scientific">Pseudaquabacterium rugosum</name>
    <dbReference type="NCBI Taxonomy" id="2984194"/>
    <lineage>
        <taxon>Bacteria</taxon>
        <taxon>Pseudomonadati</taxon>
        <taxon>Pseudomonadota</taxon>
        <taxon>Betaproteobacteria</taxon>
        <taxon>Burkholderiales</taxon>
        <taxon>Sphaerotilaceae</taxon>
        <taxon>Pseudaquabacterium</taxon>
    </lineage>
</organism>
<keyword evidence="4" id="KW-1185">Reference proteome</keyword>
<proteinExistence type="predicted"/>
<gene>
    <name evidence="3" type="ORF">AACH11_20775</name>
</gene>
<dbReference type="InterPro" id="IPR049945">
    <property type="entry name" value="AAA_22"/>
</dbReference>
<dbReference type="InterPro" id="IPR052026">
    <property type="entry name" value="ExeA_AAA_ATPase_DNA-bind"/>
</dbReference>
<evidence type="ECO:0000313" key="4">
    <source>
        <dbReference type="Proteomes" id="UP001368500"/>
    </source>
</evidence>
<dbReference type="PANTHER" id="PTHR35894:SF1">
    <property type="entry name" value="PHOSPHORIBULOKINASE _ URIDINE KINASE FAMILY"/>
    <property type="match status" value="1"/>
</dbReference>
<evidence type="ECO:0000256" key="1">
    <source>
        <dbReference type="SAM" id="MobiDB-lite"/>
    </source>
</evidence>
<dbReference type="InterPro" id="IPR003593">
    <property type="entry name" value="AAA+_ATPase"/>
</dbReference>
<comment type="caution">
    <text evidence="3">The sequence shown here is derived from an EMBL/GenBank/DDBJ whole genome shotgun (WGS) entry which is preliminary data.</text>
</comment>
<feature type="compositionally biased region" description="Low complexity" evidence="1">
    <location>
        <begin position="441"/>
        <end position="460"/>
    </location>
</feature>
<dbReference type="Pfam" id="PF13401">
    <property type="entry name" value="AAA_22"/>
    <property type="match status" value="1"/>
</dbReference>
<dbReference type="RefSeq" id="WP_341376185.1">
    <property type="nucleotide sequence ID" value="NZ_JBBUTF010000023.1"/>
</dbReference>
<evidence type="ECO:0000259" key="2">
    <source>
        <dbReference type="SMART" id="SM00382"/>
    </source>
</evidence>
<reference evidence="3 4" key="1">
    <citation type="submission" date="2024-04" db="EMBL/GenBank/DDBJ databases">
        <title>Novel species of the genus Ideonella isolated from streams.</title>
        <authorList>
            <person name="Lu H."/>
        </authorList>
    </citation>
    <scope>NUCLEOTIDE SEQUENCE [LARGE SCALE GENOMIC DNA]</scope>
    <source>
        <strain evidence="3 4">BYS139W</strain>
    </source>
</reference>
<accession>A0ABU9BF24</accession>
<feature type="compositionally biased region" description="Gly residues" evidence="1">
    <location>
        <begin position="320"/>
        <end position="330"/>
    </location>
</feature>
<protein>
    <submittedName>
        <fullName evidence="3">AAA family ATPase</fullName>
    </submittedName>
</protein>
<feature type="region of interest" description="Disordered" evidence="1">
    <location>
        <begin position="441"/>
        <end position="473"/>
    </location>
</feature>
<name>A0ABU9BF24_9BURK</name>